<dbReference type="STRING" id="1027249.SAMN05216179_3217"/>
<dbReference type="Proteomes" id="UP000184184">
    <property type="component" value="Unassembled WGS sequence"/>
</dbReference>
<dbReference type="Gene3D" id="1.10.287.70">
    <property type="match status" value="1"/>
</dbReference>
<feature type="transmembrane region" description="Helical" evidence="1">
    <location>
        <begin position="35"/>
        <end position="57"/>
    </location>
</feature>
<reference evidence="3 4" key="1">
    <citation type="submission" date="2016-11" db="EMBL/GenBank/DDBJ databases">
        <authorList>
            <person name="Jaros S."/>
            <person name="Januszkiewicz K."/>
            <person name="Wedrychowicz H."/>
        </authorList>
    </citation>
    <scope>NUCLEOTIDE SEQUENCE [LARGE SCALE GENOMIC DNA]</scope>
    <source>
        <strain evidence="3 4">CGMCC 1.10681</strain>
    </source>
</reference>
<feature type="transmembrane region" description="Helical" evidence="1">
    <location>
        <begin position="77"/>
        <end position="95"/>
    </location>
</feature>
<dbReference type="SUPFAM" id="SSF81324">
    <property type="entry name" value="Voltage-gated potassium channels"/>
    <property type="match status" value="1"/>
</dbReference>
<keyword evidence="3" id="KW-0407">Ion channel</keyword>
<dbReference type="RefSeq" id="WP_073202852.1">
    <property type="nucleotide sequence ID" value="NZ_FRCZ01000007.1"/>
</dbReference>
<keyword evidence="3" id="KW-0813">Transport</keyword>
<dbReference type="GO" id="GO:0034220">
    <property type="term" value="P:monoatomic ion transmembrane transport"/>
    <property type="evidence" value="ECO:0007669"/>
    <property type="project" value="UniProtKB-KW"/>
</dbReference>
<organism evidence="3 4">
    <name type="scientific">Gracilibacillus kekensis</name>
    <dbReference type="NCBI Taxonomy" id="1027249"/>
    <lineage>
        <taxon>Bacteria</taxon>
        <taxon>Bacillati</taxon>
        <taxon>Bacillota</taxon>
        <taxon>Bacilli</taxon>
        <taxon>Bacillales</taxon>
        <taxon>Bacillaceae</taxon>
        <taxon>Gracilibacillus</taxon>
    </lineage>
</organism>
<protein>
    <submittedName>
        <fullName evidence="3">Potassium channel LctB</fullName>
    </submittedName>
</protein>
<keyword evidence="4" id="KW-1185">Reference proteome</keyword>
<dbReference type="Pfam" id="PF07885">
    <property type="entry name" value="Ion_trans_2"/>
    <property type="match status" value="1"/>
</dbReference>
<feature type="transmembrane region" description="Helical" evidence="1">
    <location>
        <begin position="6"/>
        <end position="23"/>
    </location>
</feature>
<dbReference type="OrthoDB" id="9813518at2"/>
<name>A0A1M7QIE6_9BACI</name>
<accession>A0A1M7QIE6</accession>
<feature type="domain" description="Potassium channel" evidence="2">
    <location>
        <begin position="46"/>
        <end position="122"/>
    </location>
</feature>
<evidence type="ECO:0000313" key="3">
    <source>
        <dbReference type="EMBL" id="SHN30896.1"/>
    </source>
</evidence>
<keyword evidence="1" id="KW-0812">Transmembrane</keyword>
<keyword evidence="3" id="KW-0406">Ion transport</keyword>
<keyword evidence="1" id="KW-0472">Membrane</keyword>
<feature type="transmembrane region" description="Helical" evidence="1">
    <location>
        <begin position="102"/>
        <end position="123"/>
    </location>
</feature>
<evidence type="ECO:0000259" key="2">
    <source>
        <dbReference type="Pfam" id="PF07885"/>
    </source>
</evidence>
<dbReference type="EMBL" id="FRCZ01000007">
    <property type="protein sequence ID" value="SHN30896.1"/>
    <property type="molecule type" value="Genomic_DNA"/>
</dbReference>
<dbReference type="AlphaFoldDB" id="A0A1M7QIE6"/>
<evidence type="ECO:0000313" key="4">
    <source>
        <dbReference type="Proteomes" id="UP000184184"/>
    </source>
</evidence>
<proteinExistence type="predicted"/>
<keyword evidence="1" id="KW-1133">Transmembrane helix</keyword>
<evidence type="ECO:0000256" key="1">
    <source>
        <dbReference type="SAM" id="Phobius"/>
    </source>
</evidence>
<dbReference type="InterPro" id="IPR013099">
    <property type="entry name" value="K_chnl_dom"/>
</dbReference>
<gene>
    <name evidence="3" type="ORF">SAMN05216179_3217</name>
</gene>
<sequence>MVNTLVCIAIIFIVANLIYFFRNKTYKKSSFSTALFMKLFFVLLGITFGFGLLYYALSFQETVVVQSLSDNAPIEHSFGNMLYFSGVTMLSVGYGDMLPINAARFFALVQASIGILLPTAYFMKALGKSQDDA</sequence>